<organism evidence="2 3">
    <name type="scientific">Thioploca ingrica</name>
    <dbReference type="NCBI Taxonomy" id="40754"/>
    <lineage>
        <taxon>Bacteria</taxon>
        <taxon>Pseudomonadati</taxon>
        <taxon>Pseudomonadota</taxon>
        <taxon>Gammaproteobacteria</taxon>
        <taxon>Thiotrichales</taxon>
        <taxon>Thiotrichaceae</taxon>
        <taxon>Thioploca</taxon>
    </lineage>
</organism>
<dbReference type="AlphaFoldDB" id="A0A090AFJ3"/>
<dbReference type="HOGENOM" id="CLU_107055_0_0_6"/>
<protein>
    <recommendedName>
        <fullName evidence="1">Antitoxin SocA-like Panacea domain-containing protein</fullName>
    </recommendedName>
</protein>
<evidence type="ECO:0000259" key="1">
    <source>
        <dbReference type="Pfam" id="PF13274"/>
    </source>
</evidence>
<dbReference type="EMBL" id="AP014633">
    <property type="protein sequence ID" value="BAP56888.1"/>
    <property type="molecule type" value="Genomic_DNA"/>
</dbReference>
<proteinExistence type="predicted"/>
<feature type="domain" description="Antitoxin SocA-like Panacea" evidence="1">
    <location>
        <begin position="32"/>
        <end position="140"/>
    </location>
</feature>
<keyword evidence="3" id="KW-1185">Reference proteome</keyword>
<name>A0A090AFJ3_9GAMM</name>
<dbReference type="OrthoDB" id="9813053at2"/>
<dbReference type="KEGG" id="tig:THII_2591"/>
<dbReference type="Pfam" id="PF13274">
    <property type="entry name" value="SocA_Panacea"/>
    <property type="match status" value="1"/>
</dbReference>
<sequence length="188" mass="21576">MCMSFKFDSQKTVEAAAIFLKLNDGSMKYMALIKLLYVVDRIALDRFGEPVTGDHYVSMDRGPVLSKVLDFIHYGPSENSEPWFEYISSPENYGVKLLKDPGTGELCEAEEDLIQEVYQDYGKLDRFYLAKLTHKIFPEWQDPSGSAIPIRMNDILTALGKTDKEIHEIQENRKQQEYLDLLLDNGHS</sequence>
<evidence type="ECO:0000313" key="2">
    <source>
        <dbReference type="EMBL" id="BAP56888.1"/>
    </source>
</evidence>
<dbReference type="InterPro" id="IPR025272">
    <property type="entry name" value="SocA_Panacea"/>
</dbReference>
<gene>
    <name evidence="2" type="ORF">THII_2591</name>
</gene>
<accession>A0A090AFJ3</accession>
<reference evidence="2 3" key="1">
    <citation type="journal article" date="2014" name="ISME J.">
        <title>Ecophysiology of Thioploca ingrica as revealed by the complete genome sequence supplemented with proteomic evidence.</title>
        <authorList>
            <person name="Kojima H."/>
            <person name="Ogura Y."/>
            <person name="Yamamoto N."/>
            <person name="Togashi T."/>
            <person name="Mori H."/>
            <person name="Watanabe T."/>
            <person name="Nemoto F."/>
            <person name="Kurokawa K."/>
            <person name="Hayashi T."/>
            <person name="Fukui M."/>
        </authorList>
    </citation>
    <scope>NUCLEOTIDE SEQUENCE [LARGE SCALE GENOMIC DNA]</scope>
</reference>
<evidence type="ECO:0000313" key="3">
    <source>
        <dbReference type="Proteomes" id="UP000031623"/>
    </source>
</evidence>
<dbReference type="Proteomes" id="UP000031623">
    <property type="component" value="Chromosome"/>
</dbReference>